<dbReference type="EMBL" id="CAVMJV010000004">
    <property type="protein sequence ID" value="CAK5023620.1"/>
    <property type="molecule type" value="Genomic_DNA"/>
</dbReference>
<evidence type="ECO:0000313" key="1">
    <source>
        <dbReference type="EMBL" id="CAK5023620.1"/>
    </source>
</evidence>
<accession>A0ACB0XYS5</accession>
<dbReference type="Proteomes" id="UP001497535">
    <property type="component" value="Unassembled WGS sequence"/>
</dbReference>
<organism evidence="1 2">
    <name type="scientific">Meloidogyne enterolobii</name>
    <name type="common">Root-knot nematode worm</name>
    <name type="synonym">Meloidogyne mayaguensis</name>
    <dbReference type="NCBI Taxonomy" id="390850"/>
    <lineage>
        <taxon>Eukaryota</taxon>
        <taxon>Metazoa</taxon>
        <taxon>Ecdysozoa</taxon>
        <taxon>Nematoda</taxon>
        <taxon>Chromadorea</taxon>
        <taxon>Rhabditida</taxon>
        <taxon>Tylenchina</taxon>
        <taxon>Tylenchomorpha</taxon>
        <taxon>Tylenchoidea</taxon>
        <taxon>Meloidogynidae</taxon>
        <taxon>Meloidogyninae</taxon>
        <taxon>Meloidogyne</taxon>
    </lineage>
</organism>
<proteinExistence type="predicted"/>
<comment type="caution">
    <text evidence="1">The sequence shown here is derived from an EMBL/GenBank/DDBJ whole genome shotgun (WGS) entry which is preliminary data.</text>
</comment>
<protein>
    <submittedName>
        <fullName evidence="1">Uncharacterized protein</fullName>
    </submittedName>
</protein>
<name>A0ACB0XYS5_MELEN</name>
<gene>
    <name evidence="1" type="ORF">MENTE1834_LOCUS5244</name>
</gene>
<reference evidence="1" key="1">
    <citation type="submission" date="2023-11" db="EMBL/GenBank/DDBJ databases">
        <authorList>
            <person name="Poullet M."/>
        </authorList>
    </citation>
    <scope>NUCLEOTIDE SEQUENCE</scope>
    <source>
        <strain evidence="1">E1834</strain>
    </source>
</reference>
<sequence length="68" mass="6277">MGGTQTALGGFGTQTALGGAPPAGTATALVGGGGGTQTAMGGGYGGTATCLGNAPAAGKKYYLCHFSH</sequence>
<keyword evidence="2" id="KW-1185">Reference proteome</keyword>
<evidence type="ECO:0000313" key="2">
    <source>
        <dbReference type="Proteomes" id="UP001497535"/>
    </source>
</evidence>